<dbReference type="Gene3D" id="3.10.450.310">
    <property type="match status" value="1"/>
</dbReference>
<keyword evidence="1" id="KW-0472">Membrane</keyword>
<dbReference type="RefSeq" id="WP_090238477.1">
    <property type="nucleotide sequence ID" value="NZ_FNHW01000004.1"/>
</dbReference>
<evidence type="ECO:0000313" key="3">
    <source>
        <dbReference type="EMBL" id="SDN44231.1"/>
    </source>
</evidence>
<dbReference type="EMBL" id="FNHW01000004">
    <property type="protein sequence ID" value="SDN44231.1"/>
    <property type="molecule type" value="Genomic_DNA"/>
</dbReference>
<dbReference type="OrthoDB" id="2382185at2"/>
<dbReference type="Pfam" id="PF07435">
    <property type="entry name" value="YycH"/>
    <property type="match status" value="1"/>
</dbReference>
<gene>
    <name evidence="3" type="ORF">SAMN04488137_4508</name>
</gene>
<sequence>MPWRKIFNAIKFTVKSVYKNFEVIKSVVLVFLIALSLVLTWSLWTLKPNYAAIEDTRTVKKEEVTDTKKVTDVIRPSQVIFYDKNSYRGMPANDKFISRINQMLDNTKFFDTKTRPFNGVDEELRQKEYIEVVYPTDMTSDIYSQIFNMASSGGSFAIPSADRVIFYKKDTNEVEAHIISYSQRKMITASTTFPFDSLKNIINDAKTGVLEYEPFNVESGTNEGTQVSRRFYFPKQSFTLNSYSYLARTVNEDTIDRYKNALFPDPSTVKSGNTGDYYTDENSALDINRTANRIKYTNFAQEPDEDITQQTRSPLFNSVDFINNHAGWGNPYYFYNLDPSSGSVAFLPFVRGIPIIGGNMEMRLDWTNNELNDYQRSMVELVIDENSFKPREVRLQGAEQIKAALKEYDMSLVNKLAVGYDMSHEKGQDNVYLLKPAWFVNYGPNHDWQPLFHDSNKPGGES</sequence>
<proteinExistence type="predicted"/>
<evidence type="ECO:0000313" key="4">
    <source>
        <dbReference type="Proteomes" id="UP000199544"/>
    </source>
</evidence>
<evidence type="ECO:0000259" key="2">
    <source>
        <dbReference type="Pfam" id="PF07435"/>
    </source>
</evidence>
<protein>
    <submittedName>
        <fullName evidence="3">Two-component signal transduction system YycFG, regulatory protein YycH</fullName>
    </submittedName>
</protein>
<reference evidence="4" key="1">
    <citation type="submission" date="2016-10" db="EMBL/GenBank/DDBJ databases">
        <authorList>
            <person name="Varghese N."/>
            <person name="Submissions S."/>
        </authorList>
    </citation>
    <scope>NUCLEOTIDE SEQUENCE [LARGE SCALE GENOMIC DNA]</scope>
    <source>
        <strain evidence="4">CGMCC 1.6854</strain>
    </source>
</reference>
<accession>A0A1H0BF35</accession>
<feature type="domain" description="Regulatory protein YycH" evidence="2">
    <location>
        <begin position="22"/>
        <end position="446"/>
    </location>
</feature>
<dbReference type="InterPro" id="IPR009996">
    <property type="entry name" value="YycH"/>
</dbReference>
<dbReference type="AlphaFoldDB" id="A0A1H0BF35"/>
<keyword evidence="1" id="KW-0812">Transmembrane</keyword>
<organism evidence="3 4">
    <name type="scientific">Fictibacillus solisalsi</name>
    <dbReference type="NCBI Taxonomy" id="459525"/>
    <lineage>
        <taxon>Bacteria</taxon>
        <taxon>Bacillati</taxon>
        <taxon>Bacillota</taxon>
        <taxon>Bacilli</taxon>
        <taxon>Bacillales</taxon>
        <taxon>Fictibacillaceae</taxon>
        <taxon>Fictibacillus</taxon>
    </lineage>
</organism>
<name>A0A1H0BF35_9BACL</name>
<keyword evidence="1" id="KW-1133">Transmembrane helix</keyword>
<dbReference type="Gene3D" id="3.30.310.160">
    <property type="entry name" value="YycH protein, domain 2"/>
    <property type="match status" value="1"/>
</dbReference>
<dbReference type="Proteomes" id="UP000199544">
    <property type="component" value="Unassembled WGS sequence"/>
</dbReference>
<evidence type="ECO:0000256" key="1">
    <source>
        <dbReference type="SAM" id="Phobius"/>
    </source>
</evidence>
<feature type="transmembrane region" description="Helical" evidence="1">
    <location>
        <begin position="21"/>
        <end position="44"/>
    </location>
</feature>
<keyword evidence="4" id="KW-1185">Reference proteome</keyword>
<dbReference type="STRING" id="459525.SAMN04488137_4508"/>
<dbReference type="InterPro" id="IPR042274">
    <property type="entry name" value="YycH/YycI_2"/>
</dbReference>
<dbReference type="CDD" id="cd15787">
    <property type="entry name" value="YycH_N"/>
    <property type="match status" value="1"/>
</dbReference>